<dbReference type="Gene3D" id="3.40.605.10">
    <property type="entry name" value="Aldehyde Dehydrogenase, Chain A, domain 1"/>
    <property type="match status" value="1"/>
</dbReference>
<keyword evidence="3" id="KW-0520">NAD</keyword>
<evidence type="ECO:0000259" key="8">
    <source>
        <dbReference type="Pfam" id="PF00171"/>
    </source>
</evidence>
<dbReference type="EMBL" id="KZ859069">
    <property type="protein sequence ID" value="RDW23673.1"/>
    <property type="molecule type" value="Genomic_DNA"/>
</dbReference>
<dbReference type="RefSeq" id="XP_500179.1">
    <property type="nucleotide sequence ID" value="XM_500179.1"/>
</dbReference>
<evidence type="ECO:0000256" key="3">
    <source>
        <dbReference type="ARBA" id="ARBA00023027"/>
    </source>
</evidence>
<dbReference type="GeneID" id="2905787"/>
<dbReference type="Proteomes" id="UP000182444">
    <property type="component" value="Chromosome 1A"/>
</dbReference>
<dbReference type="PANTHER" id="PTHR43570">
    <property type="entry name" value="ALDEHYDE DEHYDROGENASE"/>
    <property type="match status" value="1"/>
</dbReference>
<dbReference type="EMBL" id="AB935104">
    <property type="protein sequence ID" value="BAP82461.1"/>
    <property type="molecule type" value="Genomic_DNA"/>
</dbReference>
<reference evidence="9 12" key="2">
    <citation type="journal article" date="2016" name="PLoS ONE">
        <title>Sequence Assembly of Yarrowia lipolytica Strain W29/CLIB89 Shows Transposable Element Diversity.</title>
        <authorList>
            <person name="Magnan C."/>
            <person name="Yu J."/>
            <person name="Chang I."/>
            <person name="Jahn E."/>
            <person name="Kanomata Y."/>
            <person name="Wu J."/>
            <person name="Zeller M."/>
            <person name="Oakes M."/>
            <person name="Baldi P."/>
            <person name="Sandmeyer S."/>
        </authorList>
    </citation>
    <scope>NUCLEOTIDE SEQUENCE [LARGE SCALE GENOMIC DNA]</scope>
    <source>
        <strain evidence="9">CLIB89</strain>
        <strain evidence="12">CLIB89(W29)</strain>
    </source>
</reference>
<evidence type="ECO:0000313" key="9">
    <source>
        <dbReference type="EMBL" id="AOW00793.1"/>
    </source>
</evidence>
<dbReference type="InterPro" id="IPR016162">
    <property type="entry name" value="Ald_DH_N"/>
</dbReference>
<feature type="active site" evidence="5 6">
    <location>
        <position position="222"/>
    </location>
</feature>
<evidence type="ECO:0000313" key="10">
    <source>
        <dbReference type="EMBL" id="BAP82462.1"/>
    </source>
</evidence>
<dbReference type="SUPFAM" id="SSF53720">
    <property type="entry name" value="ALDH-like"/>
    <property type="match status" value="1"/>
</dbReference>
<dbReference type="PANTHER" id="PTHR43570:SF16">
    <property type="entry name" value="ALDEHYDE DEHYDROGENASE TYPE III, ISOFORM Q"/>
    <property type="match status" value="1"/>
</dbReference>
<dbReference type="FunFam" id="3.40.309.10:FF:000025">
    <property type="entry name" value="Aldehyde dehydrogenase"/>
    <property type="match status" value="1"/>
</dbReference>
<protein>
    <recommendedName>
        <fullName evidence="4">Aldehyde dehydrogenase</fullName>
    </recommendedName>
</protein>
<dbReference type="VEuPathDB" id="FungiDB:YALI0_A17875g"/>
<dbReference type="EMBL" id="CP017553">
    <property type="protein sequence ID" value="AOW00793.1"/>
    <property type="molecule type" value="Genomic_DNA"/>
</dbReference>
<dbReference type="PIRSF" id="PIRSF036492">
    <property type="entry name" value="ALDH"/>
    <property type="match status" value="1"/>
</dbReference>
<evidence type="ECO:0000256" key="2">
    <source>
        <dbReference type="ARBA" id="ARBA00023002"/>
    </source>
</evidence>
<gene>
    <name evidence="10" type="primary">HFD3</name>
    <name evidence="11" type="ORF">B0I71DRAFT_160908</name>
    <name evidence="9" type="ORF">YALI1_A18062g</name>
</gene>
<dbReference type="PROSITE" id="PS00687">
    <property type="entry name" value="ALDEHYDE_DEHYDR_GLU"/>
    <property type="match status" value="1"/>
</dbReference>
<organism evidence="10">
    <name type="scientific">Yarrowia lipolytica</name>
    <name type="common">Candida lipolytica</name>
    <dbReference type="NCBI Taxonomy" id="4952"/>
    <lineage>
        <taxon>Eukaryota</taxon>
        <taxon>Fungi</taxon>
        <taxon>Dikarya</taxon>
        <taxon>Ascomycota</taxon>
        <taxon>Saccharomycotina</taxon>
        <taxon>Dipodascomycetes</taxon>
        <taxon>Dipodascales</taxon>
        <taxon>Dipodascales incertae sedis</taxon>
        <taxon>Yarrowia</taxon>
    </lineage>
</organism>
<dbReference type="InterPro" id="IPR015590">
    <property type="entry name" value="Aldehyde_DH_dom"/>
</dbReference>
<sequence>MSWETITPPTPIDTFDSNLQRLRDSFETGKLDSVDYRLEQLRTLWFKFYDNLDNIYEAVTKDLHRPRFETELTEVLFVRDEFSTVIKNLRKWVKEEKVENPGGPFQFANPRIRPVPLGVVLVITPWNYPVMLNISPVIAAIAAGCPIVLKMSELSPHTSAVLGRIFKEALDPGIIQVVYGGVPETTALLTQHWDKIMYTGNGAVGRIIAQAAVKNLTPLALELGGKSPVFITSNCKSVMTAARRIVWGKFVNAGQICVAPDYILVAPEKEAELVACIKEVLQERYGSKRDAHHPDLSHIISKPHWKRIHNMIAQTKGDIQVGGLENADEDQKFIQPTIVSNVPDDDILMQDEIFGPIIPIIKPRTLGQQVDYVTRNHDTPLAMYIFSDDPKEVDWLQTRIRAGSVNINEVIEQVGLASLPLSGVGASGTGAYHGKFSFDVFTHKQAVMGQPTWPFFEYLMYYRYPPYSEYKMKVLRTLFPPVLIPRTGRPDATVLQRVLGNKLLWIIIAALVAYAKRNELLITIAQIMSVFIK</sequence>
<dbReference type="InterPro" id="IPR029510">
    <property type="entry name" value="Ald_DH_CS_GLU"/>
</dbReference>
<dbReference type="Proteomes" id="UP000256601">
    <property type="component" value="Unassembled WGS sequence"/>
</dbReference>
<dbReference type="OMA" id="AVHLTNQ"/>
<dbReference type="CDD" id="cd07135">
    <property type="entry name" value="ALDH_F14-YMR110C"/>
    <property type="match status" value="1"/>
</dbReference>
<dbReference type="InterPro" id="IPR016160">
    <property type="entry name" value="Ald_DH_CS_CYS"/>
</dbReference>
<feature type="active site" evidence="5">
    <location>
        <position position="257"/>
    </location>
</feature>
<evidence type="ECO:0000313" key="12">
    <source>
        <dbReference type="Proteomes" id="UP000182444"/>
    </source>
</evidence>
<evidence type="ECO:0000256" key="4">
    <source>
        <dbReference type="PIRNR" id="PIRNR036492"/>
    </source>
</evidence>
<evidence type="ECO:0000313" key="11">
    <source>
        <dbReference type="EMBL" id="RDW23673.1"/>
    </source>
</evidence>
<evidence type="ECO:0000256" key="5">
    <source>
        <dbReference type="PIRSR" id="PIRSR036492-1"/>
    </source>
</evidence>
<feature type="domain" description="Aldehyde dehydrogenase" evidence="8">
    <location>
        <begin position="33"/>
        <end position="446"/>
    </location>
</feature>
<dbReference type="OrthoDB" id="440325at2759"/>
<keyword evidence="2 4" id="KW-0560">Oxidoreductase</keyword>
<dbReference type="eggNOG" id="KOG2456">
    <property type="taxonomic scope" value="Eukaryota"/>
</dbReference>
<dbReference type="AlphaFoldDB" id="A0A0A1GNA6"/>
<dbReference type="FunFam" id="3.40.605.10:FF:000004">
    <property type="entry name" value="Aldehyde dehydrogenase"/>
    <property type="match status" value="1"/>
</dbReference>
<proteinExistence type="evidence at transcript level"/>
<evidence type="ECO:0000256" key="1">
    <source>
        <dbReference type="ARBA" id="ARBA00009986"/>
    </source>
</evidence>
<dbReference type="EMBL" id="AB935105">
    <property type="protein sequence ID" value="BAP82462.1"/>
    <property type="molecule type" value="mRNA"/>
</dbReference>
<reference evidence="11 13" key="3">
    <citation type="submission" date="2018-07" db="EMBL/GenBank/DDBJ databases">
        <title>Draft Genome Assemblies for Five Robust Yarrowia lipolytica Strains Exhibiting High Lipid Production and Pentose Sugar Utilization and Sugar Alcohol Secretion from Undetoxified Lignocellulosic Biomass Hydrolysates.</title>
        <authorList>
            <consortium name="DOE Joint Genome Institute"/>
            <person name="Walker C."/>
            <person name="Ryu S."/>
            <person name="Na H."/>
            <person name="Zane M."/>
            <person name="LaButti K."/>
            <person name="Lipzen A."/>
            <person name="Haridas S."/>
            <person name="Barry K."/>
            <person name="Grigoriev I.V."/>
            <person name="Quarterman J."/>
            <person name="Slininger P."/>
            <person name="Dien B."/>
            <person name="Trinh C.T."/>
        </authorList>
    </citation>
    <scope>NUCLEOTIDE SEQUENCE [LARGE SCALE GENOMIC DNA]</scope>
    <source>
        <strain evidence="11 13">YB392</strain>
    </source>
</reference>
<dbReference type="InterPro" id="IPR016161">
    <property type="entry name" value="Ald_DH/histidinol_DH"/>
</dbReference>
<evidence type="ECO:0000313" key="13">
    <source>
        <dbReference type="Proteomes" id="UP000256601"/>
    </source>
</evidence>
<dbReference type="KEGG" id="yli:2905787"/>
<dbReference type="GO" id="GO:0004029">
    <property type="term" value="F:aldehyde dehydrogenase (NAD+) activity"/>
    <property type="evidence" value="ECO:0007669"/>
    <property type="project" value="TreeGrafter"/>
</dbReference>
<dbReference type="GO" id="GO:0005737">
    <property type="term" value="C:cytoplasm"/>
    <property type="evidence" value="ECO:0007669"/>
    <property type="project" value="TreeGrafter"/>
</dbReference>
<name>A0A0A1GNA6_YARLL</name>
<reference evidence="10" key="1">
    <citation type="journal article" date="2014" name="J. Biol. Chem.">
        <title>Fatty aldehyde dehydrogenase multigene family involved in the assimilation of n-alkanes in Yarrowia lipolytica.</title>
        <authorList>
            <person name="Iwama R."/>
            <person name="Kobayashi S."/>
            <person name="Ohta A."/>
            <person name="Horiuchi H."/>
            <person name="Fukuda R."/>
        </authorList>
    </citation>
    <scope>NUCLEOTIDE SEQUENCE</scope>
    <source>
        <strain evidence="10">CXAU1</strain>
    </source>
</reference>
<dbReference type="VEuPathDB" id="FungiDB:YALI1_A18062g"/>
<dbReference type="InterPro" id="IPR012394">
    <property type="entry name" value="Aldehyde_DH_NAD(P)"/>
</dbReference>
<dbReference type="InterPro" id="IPR016163">
    <property type="entry name" value="Ald_DH_C"/>
</dbReference>
<evidence type="ECO:0000256" key="6">
    <source>
        <dbReference type="PROSITE-ProRule" id="PRU10007"/>
    </source>
</evidence>
<comment type="similarity">
    <text evidence="1 4 7">Belongs to the aldehyde dehydrogenase family.</text>
</comment>
<evidence type="ECO:0000256" key="7">
    <source>
        <dbReference type="RuleBase" id="RU003345"/>
    </source>
</evidence>
<dbReference type="GO" id="GO:0006081">
    <property type="term" value="P:aldehyde metabolic process"/>
    <property type="evidence" value="ECO:0007669"/>
    <property type="project" value="InterPro"/>
</dbReference>
<dbReference type="PROSITE" id="PS00070">
    <property type="entry name" value="ALDEHYDE_DEHYDR_CYS"/>
    <property type="match status" value="1"/>
</dbReference>
<accession>A0A0A1GNA6</accession>
<dbReference type="Pfam" id="PF00171">
    <property type="entry name" value="Aldedh"/>
    <property type="match status" value="1"/>
</dbReference>
<dbReference type="Gene3D" id="3.40.309.10">
    <property type="entry name" value="Aldehyde Dehydrogenase, Chain A, domain 2"/>
    <property type="match status" value="1"/>
</dbReference>